<evidence type="ECO:0000256" key="6">
    <source>
        <dbReference type="ARBA" id="ARBA00023295"/>
    </source>
</evidence>
<sequence>MDLFKHTIKDWENQKLLHRNRLRPHSTMHPFPDAETACAVSRDKTPYVQLLNGKWQFCYVASPEEAPEGFFTETFDISRWRTLPVPSHWQLHGFGRPHYTNDQYPFPVDPPRVPTENPTGLYKRRFTLPAEWKERFITITFEGVDSCFYLWVNGREAGFSKGSRMPAEFDITNIVRPGENSLAVMVVQWSDASYIEDQDQWWLSGIFRDVYLTARPKVFIRDIFAKAPANGSFSAEIVVKNDTDTNAEGFIVEAQLFSSEKKAVFKEPLSAKTGVASQGESIVSIQSAVQNPLLWSAERPHLYTLVVSIKDSSNSVLGAASCRIGFKTVAIKKGVFNINGVPVKLKGVNRHEIHPDYGRAVPYETMVKDITLMKQHNINTVRCSHYPHDPRWLDLCDEYGMYVVDEADLECHGFCFIKDWSRISKDPSWNDAYVDRMVRMVERDKNHACVVIWSLGNESGFGRNHQAMAAYAKQRDPSRPIHYEGSEEPHPDPCCDIVSVMYPTVAKLEDEGKRVDEPDRPYYMCEYAHAMGNGPGNLKEYWDVIYAYPRLMGGCVWEWVDHGLRAHTPDGREYIAYGGDFGDEPNDGNFVIDGLVFPDRVPSPGLIDFKKHIEPVKIEALDALQGKFKVTNRYDFIDVSELQCEWSLSDGKHTIASGTIETPDIAAHASGEITIPFTTPVPEPGKEYWFFLRFVLTRDTLWATARHEVAWEQFKVPLALPIAAKARHEAASIVSYTATKNAIMVSGRDFSMVFDPLRGRLVSWKASGKDLIRTGPALNLWRPVIDNDRKFVEKWRVAGYHWLQEKAGTISIEQRDGAVAITVPVRLGSAILEPVFDCEYVYTIAGNGAIDIGIRMALLKKDLPYLPRLGLQLTLPQSFDTLAWYGRGPGESYCDTKSAQKIGYYNGSVASQFTDYIFPQENGNKTDVRCAAIVDSQGKGLMAICEPLFETSAHWYTVEDIDRAKHTYDLVQRHFVTWHIDYRQSGVGSGSCGPITLEKYQLKAEEVRFSVRLLPLMGDMMEEYWKKKA</sequence>
<dbReference type="InterPro" id="IPR004199">
    <property type="entry name" value="B-gal_small/dom_5"/>
</dbReference>
<dbReference type="Gene3D" id="2.60.120.260">
    <property type="entry name" value="Galactose-binding domain-like"/>
    <property type="match status" value="1"/>
</dbReference>
<dbReference type="GO" id="GO:0004565">
    <property type="term" value="F:beta-galactosidase activity"/>
    <property type="evidence" value="ECO:0007669"/>
    <property type="project" value="UniProtKB-EC"/>
</dbReference>
<dbReference type="Gene3D" id="2.60.40.10">
    <property type="entry name" value="Immunoglobulins"/>
    <property type="match status" value="2"/>
</dbReference>
<dbReference type="InterPro" id="IPR006104">
    <property type="entry name" value="Glyco_hydro_2_N"/>
</dbReference>
<dbReference type="Pfam" id="PF02837">
    <property type="entry name" value="Glyco_hydro_2_N"/>
    <property type="match status" value="1"/>
</dbReference>
<reference evidence="10 11" key="1">
    <citation type="journal article" date="2016" name="Nat. Commun.">
        <title>Thousands of microbial genomes shed light on interconnected biogeochemical processes in an aquifer system.</title>
        <authorList>
            <person name="Anantharaman K."/>
            <person name="Brown C.T."/>
            <person name="Hug L.A."/>
            <person name="Sharon I."/>
            <person name="Castelle C.J."/>
            <person name="Probst A.J."/>
            <person name="Thomas B.C."/>
            <person name="Singh A."/>
            <person name="Wilkins M.J."/>
            <person name="Karaoz U."/>
            <person name="Brodie E.L."/>
            <person name="Williams K.H."/>
            <person name="Hubbard S.S."/>
            <person name="Banfield J.F."/>
        </authorList>
    </citation>
    <scope>NUCLEOTIDE SEQUENCE [LARGE SCALE GENOMIC DNA]</scope>
</reference>
<dbReference type="InterPro" id="IPR013783">
    <property type="entry name" value="Ig-like_fold"/>
</dbReference>
<dbReference type="InterPro" id="IPR036156">
    <property type="entry name" value="Beta-gal/glucu_dom_sf"/>
</dbReference>
<feature type="domain" description="Beta galactosidase small chain/" evidence="9">
    <location>
        <begin position="744"/>
        <end position="1014"/>
    </location>
</feature>
<name>A0A1F7FIL4_UNCRA</name>
<dbReference type="PANTHER" id="PTHR46323">
    <property type="entry name" value="BETA-GALACTOSIDASE"/>
    <property type="match status" value="1"/>
</dbReference>
<evidence type="ECO:0000256" key="8">
    <source>
        <dbReference type="RuleBase" id="RU361154"/>
    </source>
</evidence>
<dbReference type="InterPro" id="IPR006103">
    <property type="entry name" value="Glyco_hydro_2_cat"/>
</dbReference>
<dbReference type="SUPFAM" id="SSF49303">
    <property type="entry name" value="beta-Galactosidase/glucuronidase domain"/>
    <property type="match status" value="2"/>
</dbReference>
<dbReference type="InterPro" id="IPR032312">
    <property type="entry name" value="LacZ_4"/>
</dbReference>
<dbReference type="GO" id="GO:0030246">
    <property type="term" value="F:carbohydrate binding"/>
    <property type="evidence" value="ECO:0007669"/>
    <property type="project" value="InterPro"/>
</dbReference>
<dbReference type="InterPro" id="IPR017853">
    <property type="entry name" value="GH"/>
</dbReference>
<evidence type="ECO:0000256" key="5">
    <source>
        <dbReference type="ARBA" id="ARBA00022801"/>
    </source>
</evidence>
<comment type="similarity">
    <text evidence="2 8">Belongs to the glycosyl hydrolase 2 family.</text>
</comment>
<dbReference type="InterPro" id="IPR023232">
    <property type="entry name" value="Glyco_hydro_2_AS"/>
</dbReference>
<dbReference type="SUPFAM" id="SSF74650">
    <property type="entry name" value="Galactose mutarotase-like"/>
    <property type="match status" value="1"/>
</dbReference>
<protein>
    <recommendedName>
        <fullName evidence="4 8">Beta-galactosidase</fullName>
        <ecNumber evidence="3 8">3.2.1.23</ecNumber>
    </recommendedName>
    <alternativeName>
        <fullName evidence="7 8">Lactase</fullName>
    </alternativeName>
</protein>
<dbReference type="SUPFAM" id="SSF51445">
    <property type="entry name" value="(Trans)glycosidases"/>
    <property type="match status" value="1"/>
</dbReference>
<dbReference type="Pfam" id="PF02836">
    <property type="entry name" value="Glyco_hydro_2_C"/>
    <property type="match status" value="1"/>
</dbReference>
<evidence type="ECO:0000256" key="1">
    <source>
        <dbReference type="ARBA" id="ARBA00001412"/>
    </source>
</evidence>
<dbReference type="InterPro" id="IPR014718">
    <property type="entry name" value="GH-type_carb-bd"/>
</dbReference>
<dbReference type="PRINTS" id="PR00132">
    <property type="entry name" value="GLHYDRLASE2"/>
</dbReference>
<dbReference type="InterPro" id="IPR023230">
    <property type="entry name" value="Glyco_hydro_2_CS"/>
</dbReference>
<organism evidence="10 11">
    <name type="scientific">Candidatus Raymondbacteria bacterium RIFOXYD12_FULL_49_13</name>
    <dbReference type="NCBI Taxonomy" id="1817890"/>
    <lineage>
        <taxon>Bacteria</taxon>
        <taxon>Raymondiibacteriota</taxon>
    </lineage>
</organism>
<comment type="catalytic activity">
    <reaction evidence="1 8">
        <text>Hydrolysis of terminal non-reducing beta-D-galactose residues in beta-D-galactosides.</text>
        <dbReference type="EC" id="3.2.1.23"/>
    </reaction>
</comment>
<dbReference type="InterPro" id="IPR006102">
    <property type="entry name" value="Ig-like_GH2"/>
</dbReference>
<dbReference type="InterPro" id="IPR008979">
    <property type="entry name" value="Galactose-bd-like_sf"/>
</dbReference>
<dbReference type="Pfam" id="PF02929">
    <property type="entry name" value="Bgal_small_N"/>
    <property type="match status" value="1"/>
</dbReference>
<dbReference type="InterPro" id="IPR011013">
    <property type="entry name" value="Gal_mutarotase_sf_dom"/>
</dbReference>
<dbReference type="Pfam" id="PF16353">
    <property type="entry name" value="LacZ_4"/>
    <property type="match status" value="1"/>
</dbReference>
<dbReference type="GO" id="GO:0005990">
    <property type="term" value="P:lactose catabolic process"/>
    <property type="evidence" value="ECO:0007669"/>
    <property type="project" value="TreeGrafter"/>
</dbReference>
<dbReference type="Gene3D" id="3.20.20.80">
    <property type="entry name" value="Glycosidases"/>
    <property type="match status" value="1"/>
</dbReference>
<dbReference type="Pfam" id="PF00703">
    <property type="entry name" value="Glyco_hydro_2"/>
    <property type="match status" value="1"/>
</dbReference>
<evidence type="ECO:0000256" key="2">
    <source>
        <dbReference type="ARBA" id="ARBA00007401"/>
    </source>
</evidence>
<accession>A0A1F7FIL4</accession>
<dbReference type="EMBL" id="MFYX01000033">
    <property type="protein sequence ID" value="OGK06306.1"/>
    <property type="molecule type" value="Genomic_DNA"/>
</dbReference>
<gene>
    <name evidence="10" type="ORF">A2519_08515</name>
</gene>
<dbReference type="InterPro" id="IPR006101">
    <property type="entry name" value="Glyco_hydro_2"/>
</dbReference>
<proteinExistence type="inferred from homology"/>
<dbReference type="PROSITE" id="PS00608">
    <property type="entry name" value="GLYCOSYL_HYDROL_F2_2"/>
    <property type="match status" value="1"/>
</dbReference>
<dbReference type="AlphaFoldDB" id="A0A1F7FIL4"/>
<keyword evidence="6 8" id="KW-0326">Glycosidase</keyword>
<dbReference type="PANTHER" id="PTHR46323:SF2">
    <property type="entry name" value="BETA-GALACTOSIDASE"/>
    <property type="match status" value="1"/>
</dbReference>
<evidence type="ECO:0000256" key="3">
    <source>
        <dbReference type="ARBA" id="ARBA00012756"/>
    </source>
</evidence>
<evidence type="ECO:0000256" key="4">
    <source>
        <dbReference type="ARBA" id="ARBA00013303"/>
    </source>
</evidence>
<keyword evidence="5 8" id="KW-0378">Hydrolase</keyword>
<dbReference type="SMART" id="SM01038">
    <property type="entry name" value="Bgal_small_N"/>
    <property type="match status" value="1"/>
</dbReference>
<dbReference type="SUPFAM" id="SSF49785">
    <property type="entry name" value="Galactose-binding domain-like"/>
    <property type="match status" value="1"/>
</dbReference>
<evidence type="ECO:0000259" key="9">
    <source>
        <dbReference type="SMART" id="SM01038"/>
    </source>
</evidence>
<dbReference type="Gene3D" id="2.70.98.10">
    <property type="match status" value="1"/>
</dbReference>
<evidence type="ECO:0000313" key="11">
    <source>
        <dbReference type="Proteomes" id="UP000179243"/>
    </source>
</evidence>
<evidence type="ECO:0000256" key="7">
    <source>
        <dbReference type="ARBA" id="ARBA00032230"/>
    </source>
</evidence>
<dbReference type="Proteomes" id="UP000179243">
    <property type="component" value="Unassembled WGS sequence"/>
</dbReference>
<comment type="caution">
    <text evidence="10">The sequence shown here is derived from an EMBL/GenBank/DDBJ whole genome shotgun (WGS) entry which is preliminary data.</text>
</comment>
<dbReference type="GO" id="GO:0009341">
    <property type="term" value="C:beta-galactosidase complex"/>
    <property type="evidence" value="ECO:0007669"/>
    <property type="project" value="InterPro"/>
</dbReference>
<dbReference type="FunFam" id="3.20.20.80:FF:000018">
    <property type="entry name" value="Beta-galactosidase"/>
    <property type="match status" value="1"/>
</dbReference>
<dbReference type="EC" id="3.2.1.23" evidence="3 8"/>
<dbReference type="PROSITE" id="PS00719">
    <property type="entry name" value="GLYCOSYL_HYDROL_F2_1"/>
    <property type="match status" value="1"/>
</dbReference>
<dbReference type="InterPro" id="IPR050347">
    <property type="entry name" value="Bact_Beta-galactosidase"/>
</dbReference>
<evidence type="ECO:0000313" key="10">
    <source>
        <dbReference type="EMBL" id="OGK06306.1"/>
    </source>
</evidence>